<dbReference type="PANTHER" id="PTHR47163:SF2">
    <property type="entry name" value="SI:DKEY-17M8.2"/>
    <property type="match status" value="1"/>
</dbReference>
<sequence length="310" mass="36424">MCQQCDIGLIESLRLDRGWVVEFLVEHQVFMPEIKCPKCNNRLKLNKEKLHYRCYNYIARKKKKKKQCTVGISAKVGTLFEHSRIDIMVYWRLIILLLHVRPPRYKLLIEELGIANRSVSSWCMYSRDVLIHNCLKRSEKLGGDSKYIELVEANLDLSKTKQNSITNQLVLSGIEIESKKSFFIVIENPEPANLLAVFKEWIFPNTFVVTNCVKIEHCLKDKQFLEYTVEYCVNFVKPEMVTECKQAIKRTWREVGISNMPKSCNSNLTGFLAEYQFKRKYTRLQRLHHFFIAAGDLFRRDNKQESGVRV</sequence>
<dbReference type="AlphaFoldDB" id="A0A1B6F3R1"/>
<dbReference type="PANTHER" id="PTHR47163">
    <property type="entry name" value="DDE_TNP_IS1595 DOMAIN-CONTAINING PROTEIN"/>
    <property type="match status" value="1"/>
</dbReference>
<protein>
    <recommendedName>
        <fullName evidence="2">Transposase</fullName>
    </recommendedName>
</protein>
<evidence type="ECO:0000313" key="1">
    <source>
        <dbReference type="EMBL" id="JAS44807.1"/>
    </source>
</evidence>
<evidence type="ECO:0008006" key="2">
    <source>
        <dbReference type="Google" id="ProtNLM"/>
    </source>
</evidence>
<dbReference type="InterPro" id="IPR053164">
    <property type="entry name" value="IS1016-like_transposase"/>
</dbReference>
<name>A0A1B6F3R1_9HEMI</name>
<organism evidence="1">
    <name type="scientific">Cuerna arida</name>
    <dbReference type="NCBI Taxonomy" id="1464854"/>
    <lineage>
        <taxon>Eukaryota</taxon>
        <taxon>Metazoa</taxon>
        <taxon>Ecdysozoa</taxon>
        <taxon>Arthropoda</taxon>
        <taxon>Hexapoda</taxon>
        <taxon>Insecta</taxon>
        <taxon>Pterygota</taxon>
        <taxon>Neoptera</taxon>
        <taxon>Paraneoptera</taxon>
        <taxon>Hemiptera</taxon>
        <taxon>Auchenorrhyncha</taxon>
        <taxon>Membracoidea</taxon>
        <taxon>Cicadellidae</taxon>
        <taxon>Cicadellinae</taxon>
        <taxon>Proconiini</taxon>
        <taxon>Cuerna</taxon>
    </lineage>
</organism>
<dbReference type="EMBL" id="GECZ01024962">
    <property type="protein sequence ID" value="JAS44807.1"/>
    <property type="molecule type" value="Transcribed_RNA"/>
</dbReference>
<gene>
    <name evidence="1" type="ORF">g.19962</name>
</gene>
<proteinExistence type="predicted"/>
<accession>A0A1B6F3R1</accession>
<reference evidence="1" key="1">
    <citation type="submission" date="2015-11" db="EMBL/GenBank/DDBJ databases">
        <title>De novo transcriptome assembly of four potential Pierce s Disease insect vectors from Arizona vineyards.</title>
        <authorList>
            <person name="Tassone E.E."/>
        </authorList>
    </citation>
    <scope>NUCLEOTIDE SEQUENCE</scope>
</reference>